<feature type="transmembrane region" description="Helical" evidence="3">
    <location>
        <begin position="151"/>
        <end position="175"/>
    </location>
</feature>
<dbReference type="InterPro" id="IPR043128">
    <property type="entry name" value="Rev_trsase/Diguanyl_cyclase"/>
</dbReference>
<dbReference type="GO" id="GO:0052621">
    <property type="term" value="F:diguanylate cyclase activity"/>
    <property type="evidence" value="ECO:0007669"/>
    <property type="project" value="UniProtKB-EC"/>
</dbReference>
<dbReference type="CDD" id="cd01949">
    <property type="entry name" value="GGDEF"/>
    <property type="match status" value="1"/>
</dbReference>
<dbReference type="PANTHER" id="PTHR45138">
    <property type="entry name" value="REGULATORY COMPONENTS OF SENSORY TRANSDUCTION SYSTEM"/>
    <property type="match status" value="1"/>
</dbReference>
<gene>
    <name evidence="5" type="ORF">V1479_01300</name>
</gene>
<reference evidence="5 6" key="1">
    <citation type="submission" date="2024-01" db="EMBL/GenBank/DDBJ databases">
        <title>New evidence supports the origin of RcGTA from prophage.</title>
        <authorList>
            <person name="Xu Y."/>
            <person name="Liu B."/>
            <person name="Chen F."/>
        </authorList>
    </citation>
    <scope>NUCLEOTIDE SEQUENCE [LARGE SCALE GENOMIC DNA]</scope>
    <source>
        <strain evidence="5 6">CBW1107-2</strain>
    </source>
</reference>
<evidence type="ECO:0000256" key="3">
    <source>
        <dbReference type="SAM" id="Phobius"/>
    </source>
</evidence>
<dbReference type="EC" id="2.7.7.65" evidence="1"/>
<evidence type="ECO:0000313" key="6">
    <source>
        <dbReference type="Proteomes" id="UP001559025"/>
    </source>
</evidence>
<dbReference type="InterPro" id="IPR050469">
    <property type="entry name" value="Diguanylate_Cyclase"/>
</dbReference>
<protein>
    <recommendedName>
        <fullName evidence="1">diguanylate cyclase</fullName>
        <ecNumber evidence="1">2.7.7.65</ecNumber>
    </recommendedName>
</protein>
<name>A0ABV3WMN4_9HYPH</name>
<dbReference type="PROSITE" id="PS50887">
    <property type="entry name" value="GGDEF"/>
    <property type="match status" value="1"/>
</dbReference>
<evidence type="ECO:0000259" key="4">
    <source>
        <dbReference type="PROSITE" id="PS50887"/>
    </source>
</evidence>
<keyword evidence="5" id="KW-0548">Nucleotidyltransferase</keyword>
<dbReference type="InterPro" id="IPR000160">
    <property type="entry name" value="GGDEF_dom"/>
</dbReference>
<accession>A0ABV3WMN4</accession>
<dbReference type="SMART" id="SM00267">
    <property type="entry name" value="GGDEF"/>
    <property type="match status" value="1"/>
</dbReference>
<keyword evidence="3" id="KW-0472">Membrane</keyword>
<dbReference type="InterPro" id="IPR029787">
    <property type="entry name" value="Nucleotide_cyclase"/>
</dbReference>
<dbReference type="Pfam" id="PF00990">
    <property type="entry name" value="GGDEF"/>
    <property type="match status" value="1"/>
</dbReference>
<evidence type="ECO:0000256" key="1">
    <source>
        <dbReference type="ARBA" id="ARBA00012528"/>
    </source>
</evidence>
<dbReference type="Gene3D" id="3.30.70.270">
    <property type="match status" value="1"/>
</dbReference>
<organism evidence="5 6">
    <name type="scientific">Neoaquamicrobium sediminum</name>
    <dbReference type="NCBI Taxonomy" id="1849104"/>
    <lineage>
        <taxon>Bacteria</taxon>
        <taxon>Pseudomonadati</taxon>
        <taxon>Pseudomonadota</taxon>
        <taxon>Alphaproteobacteria</taxon>
        <taxon>Hyphomicrobiales</taxon>
        <taxon>Phyllobacteriaceae</taxon>
        <taxon>Neoaquamicrobium</taxon>
    </lineage>
</organism>
<feature type="transmembrane region" description="Helical" evidence="3">
    <location>
        <begin position="118"/>
        <end position="139"/>
    </location>
</feature>
<comment type="caution">
    <text evidence="5">The sequence shown here is derived from an EMBL/GenBank/DDBJ whole genome shotgun (WGS) entry which is preliminary data.</text>
</comment>
<feature type="transmembrane region" description="Helical" evidence="3">
    <location>
        <begin position="6"/>
        <end position="28"/>
    </location>
</feature>
<dbReference type="EMBL" id="JAZHFV010000001">
    <property type="protein sequence ID" value="MEX4005917.1"/>
    <property type="molecule type" value="Genomic_DNA"/>
</dbReference>
<dbReference type="NCBIfam" id="TIGR00254">
    <property type="entry name" value="GGDEF"/>
    <property type="match status" value="1"/>
</dbReference>
<evidence type="ECO:0000313" key="5">
    <source>
        <dbReference type="EMBL" id="MEX4005917.1"/>
    </source>
</evidence>
<keyword evidence="3" id="KW-0812">Transmembrane</keyword>
<sequence length="397" mass="42996">MSGATFILVINLAVAGLFCAAFILIALYSRYRSAWWFAAGYAAGGLYVALEVILPVLPDPRIGVFLGSIAFIGALMLVTIGLAYRYDMTPPARLLAAAFVIALTSTVLSLGLERDSVWRMLAYQAPFALMQAVGVYIVLSARRRRLVDRLLAVFLLLTALHFLSKAAVVLLLGGAGASPQEYIGTAYAMFSQTVGAILAVATALTLLGVLIADLVKDITAKSETDMLSGLLNRRGFEQRLDEVARRHLARGLPVSLVMCDLDHFKMVNDTYGHAVGDRLIVLFAETLRACAEDHHVLGRIGGEEFAVMLPGSNVAAARLFAERVRSTLTRLDPAELPPEHRFTASFGVTQMSPTEAPLALMMRADAALYEAKRAGRDCVRVARVHQIIDDGRSFAVQ</sequence>
<dbReference type="PANTHER" id="PTHR45138:SF9">
    <property type="entry name" value="DIGUANYLATE CYCLASE DGCM-RELATED"/>
    <property type="match status" value="1"/>
</dbReference>
<comment type="catalytic activity">
    <reaction evidence="2">
        <text>2 GTP = 3',3'-c-di-GMP + 2 diphosphate</text>
        <dbReference type="Rhea" id="RHEA:24898"/>
        <dbReference type="ChEBI" id="CHEBI:33019"/>
        <dbReference type="ChEBI" id="CHEBI:37565"/>
        <dbReference type="ChEBI" id="CHEBI:58805"/>
        <dbReference type="EC" id="2.7.7.65"/>
    </reaction>
</comment>
<feature type="domain" description="GGDEF" evidence="4">
    <location>
        <begin position="252"/>
        <end position="384"/>
    </location>
</feature>
<keyword evidence="5" id="KW-0808">Transferase</keyword>
<dbReference type="Proteomes" id="UP001559025">
    <property type="component" value="Unassembled WGS sequence"/>
</dbReference>
<dbReference type="SUPFAM" id="SSF55073">
    <property type="entry name" value="Nucleotide cyclase"/>
    <property type="match status" value="1"/>
</dbReference>
<keyword evidence="3" id="KW-1133">Transmembrane helix</keyword>
<evidence type="ECO:0000256" key="2">
    <source>
        <dbReference type="ARBA" id="ARBA00034247"/>
    </source>
</evidence>
<proteinExistence type="predicted"/>
<dbReference type="RefSeq" id="WP_368801325.1">
    <property type="nucleotide sequence ID" value="NZ_JAZHFV010000001.1"/>
</dbReference>
<keyword evidence="6" id="KW-1185">Reference proteome</keyword>
<feature type="transmembrane region" description="Helical" evidence="3">
    <location>
        <begin position="35"/>
        <end position="56"/>
    </location>
</feature>
<feature type="transmembrane region" description="Helical" evidence="3">
    <location>
        <begin position="62"/>
        <end position="82"/>
    </location>
</feature>
<feature type="transmembrane region" description="Helical" evidence="3">
    <location>
        <begin position="187"/>
        <end position="212"/>
    </location>
</feature>
<feature type="transmembrane region" description="Helical" evidence="3">
    <location>
        <begin position="94"/>
        <end position="112"/>
    </location>
</feature>